<dbReference type="AlphaFoldDB" id="A0A8H8DCR1"/>
<keyword evidence="4" id="KW-0812">Transmembrane</keyword>
<keyword evidence="7" id="KW-1133">Transmembrane helix</keyword>
<dbReference type="FunFam" id="1.20.960.10:FF:000002">
    <property type="entry name" value="Mitochondrial import receptor subunit TOM20"/>
    <property type="match status" value="1"/>
</dbReference>
<dbReference type="GeneID" id="93649529"/>
<keyword evidence="9 14" id="KW-0472">Membrane</keyword>
<comment type="caution">
    <text evidence="16">The sequence shown here is derived from an EMBL/GenBank/DDBJ whole genome shotgun (WGS) entry which is preliminary data.</text>
</comment>
<reference evidence="16 17" key="1">
    <citation type="submission" date="2020-12" db="EMBL/GenBank/DDBJ databases">
        <title>Effect of drift, selection, and recombination on the evolution of hybrid genomes in Candida yeast pathogens.</title>
        <authorList>
            <person name="Mixao V."/>
            <person name="Ksiezopolska E."/>
            <person name="Saus E."/>
            <person name="Boekhout T."/>
            <person name="Gacser A."/>
            <person name="Gabaldon T."/>
        </authorList>
    </citation>
    <scope>NUCLEOTIDE SEQUENCE [LARGE SCALE GENOMIC DNA]</scope>
    <source>
        <strain evidence="16 17">BP57</strain>
    </source>
</reference>
<dbReference type="GO" id="GO:0006886">
    <property type="term" value="P:intracellular protein transport"/>
    <property type="evidence" value="ECO:0007669"/>
    <property type="project" value="InterPro"/>
</dbReference>
<keyword evidence="15" id="KW-0175">Coiled coil</keyword>
<feature type="coiled-coil region" evidence="15">
    <location>
        <begin position="40"/>
        <end position="67"/>
    </location>
</feature>
<dbReference type="GO" id="GO:0030943">
    <property type="term" value="F:mitochondrion targeting sequence binding"/>
    <property type="evidence" value="ECO:0007669"/>
    <property type="project" value="TreeGrafter"/>
</dbReference>
<organism evidence="16 17">
    <name type="scientific">Candida metapsilosis</name>
    <dbReference type="NCBI Taxonomy" id="273372"/>
    <lineage>
        <taxon>Eukaryota</taxon>
        <taxon>Fungi</taxon>
        <taxon>Dikarya</taxon>
        <taxon>Ascomycota</taxon>
        <taxon>Saccharomycotina</taxon>
        <taxon>Pichiomycetes</taxon>
        <taxon>Debaryomycetaceae</taxon>
        <taxon>Candida/Lodderomyces clade</taxon>
        <taxon>Candida</taxon>
    </lineage>
</organism>
<keyword evidence="8 14" id="KW-0496">Mitochondrion</keyword>
<sequence length="178" mass="19766">MTSYPSSMNKALAATAVVATALAGYAIYFDYQRRNSKEFRKSLKKKAVKQQKHKEKVEKETKELKLETVKKALLEDLRANPIPTDLNEREAFFMEQVATGEQKAKDNSIDAAICFYKALAVYPNPTDILGVYQKTVPEDVYELVVMMIAVYPPASVSSILNKGGPAPGETKPTEADLD</sequence>
<dbReference type="GO" id="GO:0005742">
    <property type="term" value="C:mitochondrial outer membrane translocase complex"/>
    <property type="evidence" value="ECO:0007669"/>
    <property type="project" value="UniProtKB-UniRule"/>
</dbReference>
<evidence type="ECO:0000256" key="6">
    <source>
        <dbReference type="ARBA" id="ARBA00022927"/>
    </source>
</evidence>
<evidence type="ECO:0000256" key="1">
    <source>
        <dbReference type="ARBA" id="ARBA00004572"/>
    </source>
</evidence>
<evidence type="ECO:0000256" key="15">
    <source>
        <dbReference type="SAM" id="Coils"/>
    </source>
</evidence>
<gene>
    <name evidence="16" type="ORF">I9W82_000900</name>
</gene>
<proteinExistence type="inferred from homology"/>
<evidence type="ECO:0000313" key="16">
    <source>
        <dbReference type="EMBL" id="KAG5421808.1"/>
    </source>
</evidence>
<evidence type="ECO:0000256" key="2">
    <source>
        <dbReference type="ARBA" id="ARBA00005792"/>
    </source>
</evidence>
<dbReference type="GO" id="GO:0030150">
    <property type="term" value="P:protein import into mitochondrial matrix"/>
    <property type="evidence" value="ECO:0007669"/>
    <property type="project" value="TreeGrafter"/>
</dbReference>
<evidence type="ECO:0000256" key="14">
    <source>
        <dbReference type="PIRNR" id="PIRNR037707"/>
    </source>
</evidence>
<dbReference type="Pfam" id="PF02064">
    <property type="entry name" value="MAS20"/>
    <property type="match status" value="1"/>
</dbReference>
<name>A0A8H8DCR1_9ASCO</name>
<dbReference type="InterPro" id="IPR023392">
    <property type="entry name" value="Tom20_dom_sf"/>
</dbReference>
<protein>
    <recommendedName>
        <fullName evidence="11">Mitochondrial import receptor subunit TOM20</fullName>
    </recommendedName>
    <alternativeName>
        <fullName evidence="10">Mitochondrial 20 kDa outer membrane protein</fullName>
    </alternativeName>
    <alternativeName>
        <fullName evidence="12">Mitochondrial import receptor subunit tom20</fullName>
    </alternativeName>
    <alternativeName>
        <fullName evidence="13">Translocase of outer membrane 20 kDa subunit</fullName>
    </alternativeName>
</protein>
<evidence type="ECO:0000313" key="17">
    <source>
        <dbReference type="Proteomes" id="UP000669133"/>
    </source>
</evidence>
<evidence type="ECO:0000256" key="10">
    <source>
        <dbReference type="ARBA" id="ARBA00042705"/>
    </source>
</evidence>
<evidence type="ECO:0000256" key="7">
    <source>
        <dbReference type="ARBA" id="ARBA00022989"/>
    </source>
</evidence>
<comment type="similarity">
    <text evidence="2 14">Belongs to the Tom20 family.</text>
</comment>
<evidence type="ECO:0000256" key="5">
    <source>
        <dbReference type="ARBA" id="ARBA00022787"/>
    </source>
</evidence>
<keyword evidence="17" id="KW-1185">Reference proteome</keyword>
<dbReference type="Proteomes" id="UP000669133">
    <property type="component" value="Unassembled WGS sequence"/>
</dbReference>
<dbReference type="GO" id="GO:0016031">
    <property type="term" value="P:tRNA import into mitochondrion"/>
    <property type="evidence" value="ECO:0007669"/>
    <property type="project" value="TreeGrafter"/>
</dbReference>
<evidence type="ECO:0000256" key="4">
    <source>
        <dbReference type="ARBA" id="ARBA00022692"/>
    </source>
</evidence>
<dbReference type="SUPFAM" id="SSF47157">
    <property type="entry name" value="Mitochondrial import receptor subunit Tom20"/>
    <property type="match status" value="1"/>
</dbReference>
<dbReference type="PRINTS" id="PR00351">
    <property type="entry name" value="OM20RECEPTOR"/>
</dbReference>
<dbReference type="GO" id="GO:0008320">
    <property type="term" value="F:protein transmembrane transporter activity"/>
    <property type="evidence" value="ECO:0007669"/>
    <property type="project" value="TreeGrafter"/>
</dbReference>
<evidence type="ECO:0000256" key="11">
    <source>
        <dbReference type="ARBA" id="ARBA00068548"/>
    </source>
</evidence>
<accession>A0A8H8DCR1</accession>
<keyword evidence="6" id="KW-0653">Protein transport</keyword>
<dbReference type="PANTHER" id="PTHR12430:SF0">
    <property type="entry name" value="TRANSLOCASE OF OUTER MITOCHONDRIAL MEMBRANE 20"/>
    <property type="match status" value="1"/>
</dbReference>
<comment type="subcellular location">
    <subcellularLocation>
        <location evidence="1">Mitochondrion outer membrane</location>
        <topology evidence="1">Single-pass membrane protein</topology>
    </subcellularLocation>
</comment>
<evidence type="ECO:0000256" key="12">
    <source>
        <dbReference type="ARBA" id="ARBA00073975"/>
    </source>
</evidence>
<evidence type="ECO:0000256" key="8">
    <source>
        <dbReference type="ARBA" id="ARBA00023128"/>
    </source>
</evidence>
<dbReference type="PANTHER" id="PTHR12430">
    <property type="entry name" value="MITOCHONDRIAL IMPORT RECEPTOR SUBUNIT TOM20"/>
    <property type="match status" value="1"/>
</dbReference>
<dbReference type="RefSeq" id="XP_067550924.1">
    <property type="nucleotide sequence ID" value="XM_067695315.1"/>
</dbReference>
<evidence type="ECO:0000256" key="3">
    <source>
        <dbReference type="ARBA" id="ARBA00022448"/>
    </source>
</evidence>
<evidence type="ECO:0000256" key="9">
    <source>
        <dbReference type="ARBA" id="ARBA00023136"/>
    </source>
</evidence>
<dbReference type="InterPro" id="IPR002056">
    <property type="entry name" value="MAS20"/>
</dbReference>
<dbReference type="PIRSF" id="PIRSF037707">
    <property type="entry name" value="MAS20_rcpt"/>
    <property type="match status" value="1"/>
</dbReference>
<dbReference type="OrthoDB" id="2154253at2759"/>
<dbReference type="EMBL" id="JAEOAQ010000001">
    <property type="protein sequence ID" value="KAG5421808.1"/>
    <property type="molecule type" value="Genomic_DNA"/>
</dbReference>
<dbReference type="GO" id="GO:0006605">
    <property type="term" value="P:protein targeting"/>
    <property type="evidence" value="ECO:0007669"/>
    <property type="project" value="InterPro"/>
</dbReference>
<keyword evidence="5 14" id="KW-1000">Mitochondrion outer membrane</keyword>
<dbReference type="Gene3D" id="1.20.960.10">
    <property type="entry name" value="Mitochondrial outer membrane translocase complex, subunit Tom20 domain"/>
    <property type="match status" value="1"/>
</dbReference>
<keyword evidence="3" id="KW-0813">Transport</keyword>
<evidence type="ECO:0000256" key="13">
    <source>
        <dbReference type="ARBA" id="ARBA00080405"/>
    </source>
</evidence>